<dbReference type="WBParaSite" id="PgE311_g001_t01">
    <property type="protein sequence ID" value="PgE311_g001_t01"/>
    <property type="gene ID" value="PgE311_g001"/>
</dbReference>
<keyword evidence="1" id="KW-1185">Reference proteome</keyword>
<reference evidence="2" key="1">
    <citation type="submission" date="2022-11" db="UniProtKB">
        <authorList>
            <consortium name="WormBaseParasite"/>
        </authorList>
    </citation>
    <scope>IDENTIFICATION</scope>
</reference>
<dbReference type="Proteomes" id="UP000887569">
    <property type="component" value="Unplaced"/>
</dbReference>
<dbReference type="AlphaFoldDB" id="A0A915A356"/>
<evidence type="ECO:0000313" key="1">
    <source>
        <dbReference type="Proteomes" id="UP000887569"/>
    </source>
</evidence>
<organism evidence="1 2">
    <name type="scientific">Parascaris univalens</name>
    <name type="common">Nematode worm</name>
    <dbReference type="NCBI Taxonomy" id="6257"/>
    <lineage>
        <taxon>Eukaryota</taxon>
        <taxon>Metazoa</taxon>
        <taxon>Ecdysozoa</taxon>
        <taxon>Nematoda</taxon>
        <taxon>Chromadorea</taxon>
        <taxon>Rhabditida</taxon>
        <taxon>Spirurina</taxon>
        <taxon>Ascaridomorpha</taxon>
        <taxon>Ascaridoidea</taxon>
        <taxon>Ascarididae</taxon>
        <taxon>Parascaris</taxon>
    </lineage>
</organism>
<name>A0A915A356_PARUN</name>
<protein>
    <submittedName>
        <fullName evidence="2">Cyclin-dependent kinases regulatory subunit</fullName>
    </submittedName>
</protein>
<evidence type="ECO:0000313" key="2">
    <source>
        <dbReference type="WBParaSite" id="PgE311_g001_t01"/>
    </source>
</evidence>
<sequence>MSQSVMCFCSGVHCRRRVILLREREARWLKYAIEALHFPRYGSHVWPLSLASISMTFTIHSCADAIM</sequence>
<accession>A0A915A356</accession>
<proteinExistence type="predicted"/>